<dbReference type="AlphaFoldDB" id="A0A4U3M9K0"/>
<comment type="caution">
    <text evidence="1">The sequence shown here is derived from an EMBL/GenBank/DDBJ whole genome shotgun (WGS) entry which is preliminary data.</text>
</comment>
<evidence type="ECO:0000313" key="2">
    <source>
        <dbReference type="Proteomes" id="UP000308705"/>
    </source>
</evidence>
<sequence length="133" mass="13898">MEPNEYEEQIRLHLAAIARRAAGPEVVDALLAHARVARSPASVDGAVRAARLLCEHDALEHESTLVRALRSGADTLIRRPAMALPLAEEAVSLARGLGGPPLIVALATLSRVLRAAGRGAEADAAEAEAESLS</sequence>
<gene>
    <name evidence="1" type="ORF">FDA94_27565</name>
</gene>
<reference evidence="1 2" key="1">
    <citation type="submission" date="2019-04" db="EMBL/GenBank/DDBJ databases">
        <title>Herbidospora sp. NEAU-GS14.nov., a novel actinomycete isolated from soil.</title>
        <authorList>
            <person name="Han L."/>
        </authorList>
    </citation>
    <scope>NUCLEOTIDE SEQUENCE [LARGE SCALE GENOMIC DNA]</scope>
    <source>
        <strain evidence="1 2">NEAU-GS14</strain>
    </source>
</reference>
<evidence type="ECO:0000313" key="1">
    <source>
        <dbReference type="EMBL" id="TKK84949.1"/>
    </source>
</evidence>
<keyword evidence="2" id="KW-1185">Reference proteome</keyword>
<dbReference type="RefSeq" id="WP_137249983.1">
    <property type="nucleotide sequence ID" value="NZ_SZQA01000031.1"/>
</dbReference>
<name>A0A4U3M9K0_9ACTN</name>
<protein>
    <submittedName>
        <fullName evidence="1">Uncharacterized protein</fullName>
    </submittedName>
</protein>
<organism evidence="1 2">
    <name type="scientific">Herbidospora galbida</name>
    <dbReference type="NCBI Taxonomy" id="2575442"/>
    <lineage>
        <taxon>Bacteria</taxon>
        <taxon>Bacillati</taxon>
        <taxon>Actinomycetota</taxon>
        <taxon>Actinomycetes</taxon>
        <taxon>Streptosporangiales</taxon>
        <taxon>Streptosporangiaceae</taxon>
        <taxon>Herbidospora</taxon>
    </lineage>
</organism>
<dbReference type="OrthoDB" id="3543031at2"/>
<accession>A0A4U3M9K0</accession>
<dbReference type="Proteomes" id="UP000308705">
    <property type="component" value="Unassembled WGS sequence"/>
</dbReference>
<dbReference type="EMBL" id="SZQA01000031">
    <property type="protein sequence ID" value="TKK84949.1"/>
    <property type="molecule type" value="Genomic_DNA"/>
</dbReference>
<proteinExistence type="predicted"/>